<sequence>MRIGLAVGDVRGPVPLDAVVDQVRVAAEGGFATAWSSQALGWDALTTIAVAGAAVADVAVGTAVVPVPQRHPLVLAGQALTVQAAVAGRLTLGVGAGVGAMVSGMFGLPTDRPVQRMREYLTVLGPLLRGDSVDYRGETLTAVGAVTVPAGVPAPPVLVAAMGPGMVRLAGELADGAVTWMTGPKALGGHIVPVITKAAADAGRPAPRVVAGLPVCVTDAADDVRARIAAQFALAARVPEYRATLDREGVAGPQDVAVVGTETEVARALARFRDVGVTEFLAAPYGTGDEQDRTVDLLRGLAAPVGPA</sequence>
<dbReference type="PANTHER" id="PTHR43244">
    <property type="match status" value="1"/>
</dbReference>
<dbReference type="EMBL" id="PYAX01000002">
    <property type="protein sequence ID" value="PSL57265.1"/>
    <property type="molecule type" value="Genomic_DNA"/>
</dbReference>
<keyword evidence="4" id="KW-1185">Reference proteome</keyword>
<dbReference type="InterPro" id="IPR036661">
    <property type="entry name" value="Luciferase-like_sf"/>
</dbReference>
<accession>A0A2P8IFL4</accession>
<dbReference type="InterPro" id="IPR019910">
    <property type="entry name" value="Lucif-like_OxRdtase_MSMEG_4879"/>
</dbReference>
<feature type="domain" description="Luciferase-like" evidence="2">
    <location>
        <begin position="12"/>
        <end position="278"/>
    </location>
</feature>
<organism evidence="3 4">
    <name type="scientific">Saccharothrix carnea</name>
    <dbReference type="NCBI Taxonomy" id="1280637"/>
    <lineage>
        <taxon>Bacteria</taxon>
        <taxon>Bacillati</taxon>
        <taxon>Actinomycetota</taxon>
        <taxon>Actinomycetes</taxon>
        <taxon>Pseudonocardiales</taxon>
        <taxon>Pseudonocardiaceae</taxon>
        <taxon>Saccharothrix</taxon>
    </lineage>
</organism>
<dbReference type="OrthoDB" id="7054907at2"/>
<dbReference type="AlphaFoldDB" id="A0A2P8IFL4"/>
<dbReference type="CDD" id="cd01097">
    <property type="entry name" value="Tetrahydromethanopterin_reductase"/>
    <property type="match status" value="1"/>
</dbReference>
<dbReference type="PANTHER" id="PTHR43244:SF1">
    <property type="entry name" value="5,10-METHYLENETETRAHYDROMETHANOPTERIN REDUCTASE"/>
    <property type="match status" value="1"/>
</dbReference>
<name>A0A2P8IFL4_SACCR</name>
<dbReference type="NCBIfam" id="TIGR03564">
    <property type="entry name" value="F420_MSMEG_4879"/>
    <property type="match status" value="1"/>
</dbReference>
<proteinExistence type="predicted"/>
<keyword evidence="1" id="KW-0560">Oxidoreductase</keyword>
<dbReference type="Pfam" id="PF00296">
    <property type="entry name" value="Bac_luciferase"/>
    <property type="match status" value="1"/>
</dbReference>
<dbReference type="InterPro" id="IPR050564">
    <property type="entry name" value="F420-G6PD/mer"/>
</dbReference>
<dbReference type="SUPFAM" id="SSF51679">
    <property type="entry name" value="Bacterial luciferase-like"/>
    <property type="match status" value="1"/>
</dbReference>
<dbReference type="GO" id="GO:0016705">
    <property type="term" value="F:oxidoreductase activity, acting on paired donors, with incorporation or reduction of molecular oxygen"/>
    <property type="evidence" value="ECO:0007669"/>
    <property type="project" value="InterPro"/>
</dbReference>
<evidence type="ECO:0000313" key="4">
    <source>
        <dbReference type="Proteomes" id="UP000241118"/>
    </source>
</evidence>
<reference evidence="3 4" key="1">
    <citation type="submission" date="2018-03" db="EMBL/GenBank/DDBJ databases">
        <title>Genomic Encyclopedia of Type Strains, Phase III (KMG-III): the genomes of soil and plant-associated and newly described type strains.</title>
        <authorList>
            <person name="Whitman W."/>
        </authorList>
    </citation>
    <scope>NUCLEOTIDE SEQUENCE [LARGE SCALE GENOMIC DNA]</scope>
    <source>
        <strain evidence="3 4">CGMCC 4.7097</strain>
    </source>
</reference>
<evidence type="ECO:0000259" key="2">
    <source>
        <dbReference type="Pfam" id="PF00296"/>
    </source>
</evidence>
<protein>
    <submittedName>
        <fullName evidence="3">F420-dependent oxidoreductase-like protein</fullName>
    </submittedName>
</protein>
<gene>
    <name evidence="3" type="ORF">B0I31_102243</name>
</gene>
<dbReference type="Proteomes" id="UP000241118">
    <property type="component" value="Unassembled WGS sequence"/>
</dbReference>
<comment type="caution">
    <text evidence="3">The sequence shown here is derived from an EMBL/GenBank/DDBJ whole genome shotgun (WGS) entry which is preliminary data.</text>
</comment>
<dbReference type="InterPro" id="IPR011251">
    <property type="entry name" value="Luciferase-like_dom"/>
</dbReference>
<evidence type="ECO:0000256" key="1">
    <source>
        <dbReference type="ARBA" id="ARBA00023002"/>
    </source>
</evidence>
<dbReference type="Gene3D" id="3.20.20.30">
    <property type="entry name" value="Luciferase-like domain"/>
    <property type="match status" value="1"/>
</dbReference>
<evidence type="ECO:0000313" key="3">
    <source>
        <dbReference type="EMBL" id="PSL57265.1"/>
    </source>
</evidence>
<dbReference type="RefSeq" id="WP_106614234.1">
    <property type="nucleotide sequence ID" value="NZ_PYAX01000002.1"/>
</dbReference>